<feature type="binding site" description="axial binding residue" evidence="6">
    <location>
        <position position="437"/>
    </location>
    <ligand>
        <name>heme</name>
        <dbReference type="ChEBI" id="CHEBI:30413"/>
    </ligand>
    <ligandPart>
        <name>Fe</name>
        <dbReference type="ChEBI" id="CHEBI:18248"/>
    </ligandPart>
</feature>
<dbReference type="InterPro" id="IPR036396">
    <property type="entry name" value="Cyt_P450_sf"/>
</dbReference>
<evidence type="ECO:0000256" key="6">
    <source>
        <dbReference type="PIRSR" id="PIRSR602403-1"/>
    </source>
</evidence>
<proteinExistence type="inferred from homology"/>
<dbReference type="GO" id="GO:0016705">
    <property type="term" value="F:oxidoreductase activity, acting on paired donors, with incorporation or reduction of molecular oxygen"/>
    <property type="evidence" value="ECO:0007669"/>
    <property type="project" value="InterPro"/>
</dbReference>
<dbReference type="PANTHER" id="PTHR24304:SF2">
    <property type="entry name" value="24-HYDROXYCHOLESTEROL 7-ALPHA-HYDROXYLASE"/>
    <property type="match status" value="1"/>
</dbReference>
<dbReference type="PRINTS" id="PR00465">
    <property type="entry name" value="EP450IV"/>
</dbReference>
<comment type="cofactor">
    <cofactor evidence="1 6">
        <name>heme</name>
        <dbReference type="ChEBI" id="CHEBI:30413"/>
    </cofactor>
</comment>
<keyword evidence="5 6" id="KW-0408">Iron</keyword>
<dbReference type="Gene3D" id="1.10.630.10">
    <property type="entry name" value="Cytochrome P450"/>
    <property type="match status" value="1"/>
</dbReference>
<comment type="caution">
    <text evidence="8">The sequence shown here is derived from an EMBL/GenBank/DDBJ whole genome shotgun (WGS) entry which is preliminary data.</text>
</comment>
<dbReference type="Proteomes" id="UP001049176">
    <property type="component" value="Chromosome 6"/>
</dbReference>
<dbReference type="GO" id="GO:0020037">
    <property type="term" value="F:heme binding"/>
    <property type="evidence" value="ECO:0007669"/>
    <property type="project" value="InterPro"/>
</dbReference>
<evidence type="ECO:0000313" key="9">
    <source>
        <dbReference type="Proteomes" id="UP001049176"/>
    </source>
</evidence>
<dbReference type="OrthoDB" id="3366823at2759"/>
<evidence type="ECO:0000256" key="4">
    <source>
        <dbReference type="ARBA" id="ARBA00022723"/>
    </source>
</evidence>
<evidence type="ECO:0000256" key="1">
    <source>
        <dbReference type="ARBA" id="ARBA00001971"/>
    </source>
</evidence>
<feature type="chain" id="PRO_5040446645" description="Cytochrome P450" evidence="7">
    <location>
        <begin position="26"/>
        <end position="494"/>
    </location>
</feature>
<dbReference type="GeneID" id="66078568"/>
<dbReference type="InterPro" id="IPR001128">
    <property type="entry name" value="Cyt_P450"/>
</dbReference>
<accession>A0A9P7RWP7</accession>
<name>A0A9P7RWP7_9AGAR</name>
<dbReference type="EMBL" id="CM032186">
    <property type="protein sequence ID" value="KAG7090373.1"/>
    <property type="molecule type" value="Genomic_DNA"/>
</dbReference>
<dbReference type="RefSeq" id="XP_043006843.1">
    <property type="nucleotide sequence ID" value="XM_043154388.1"/>
</dbReference>
<dbReference type="GO" id="GO:0008395">
    <property type="term" value="F:steroid hydroxylase activity"/>
    <property type="evidence" value="ECO:0007669"/>
    <property type="project" value="TreeGrafter"/>
</dbReference>
<keyword evidence="9" id="KW-1185">Reference proteome</keyword>
<evidence type="ECO:0000256" key="5">
    <source>
        <dbReference type="ARBA" id="ARBA00023004"/>
    </source>
</evidence>
<dbReference type="InterPro" id="IPR050529">
    <property type="entry name" value="CYP450_sterol_14alpha_dmase"/>
</dbReference>
<dbReference type="GO" id="GO:0005506">
    <property type="term" value="F:iron ion binding"/>
    <property type="evidence" value="ECO:0007669"/>
    <property type="project" value="InterPro"/>
</dbReference>
<evidence type="ECO:0000256" key="3">
    <source>
        <dbReference type="ARBA" id="ARBA00022617"/>
    </source>
</evidence>
<evidence type="ECO:0000256" key="2">
    <source>
        <dbReference type="ARBA" id="ARBA00010617"/>
    </source>
</evidence>
<gene>
    <name evidence="8" type="ORF">E1B28_009492</name>
</gene>
<dbReference type="KEGG" id="more:E1B28_009492"/>
<keyword evidence="4 6" id="KW-0479">Metal-binding</keyword>
<keyword evidence="3 6" id="KW-0349">Heme</keyword>
<evidence type="ECO:0008006" key="10">
    <source>
        <dbReference type="Google" id="ProtNLM"/>
    </source>
</evidence>
<dbReference type="InterPro" id="IPR002403">
    <property type="entry name" value="Cyt_P450_E_grp-IV"/>
</dbReference>
<dbReference type="PANTHER" id="PTHR24304">
    <property type="entry name" value="CYTOCHROME P450 FAMILY 7"/>
    <property type="match status" value="1"/>
</dbReference>
<feature type="signal peptide" evidence="7">
    <location>
        <begin position="1"/>
        <end position="25"/>
    </location>
</feature>
<protein>
    <recommendedName>
        <fullName evidence="10">Cytochrome P450</fullName>
    </recommendedName>
</protein>
<dbReference type="SUPFAM" id="SSF48264">
    <property type="entry name" value="Cytochrome P450"/>
    <property type="match status" value="1"/>
</dbReference>
<reference evidence="8" key="1">
    <citation type="journal article" date="2021" name="Genome Biol. Evol.">
        <title>The assembled and annotated genome of the fairy-ring fungus Marasmius oreades.</title>
        <authorList>
            <person name="Hiltunen M."/>
            <person name="Ament-Velasquez S.L."/>
            <person name="Johannesson H."/>
        </authorList>
    </citation>
    <scope>NUCLEOTIDE SEQUENCE</scope>
    <source>
        <strain evidence="8">03SP1</strain>
    </source>
</reference>
<dbReference type="AlphaFoldDB" id="A0A9P7RWP7"/>
<evidence type="ECO:0000313" key="8">
    <source>
        <dbReference type="EMBL" id="KAG7090373.1"/>
    </source>
</evidence>
<dbReference type="Pfam" id="PF00067">
    <property type="entry name" value="p450"/>
    <property type="match status" value="1"/>
</dbReference>
<organism evidence="8 9">
    <name type="scientific">Marasmius oreades</name>
    <name type="common">fairy-ring Marasmius</name>
    <dbReference type="NCBI Taxonomy" id="181124"/>
    <lineage>
        <taxon>Eukaryota</taxon>
        <taxon>Fungi</taxon>
        <taxon>Dikarya</taxon>
        <taxon>Basidiomycota</taxon>
        <taxon>Agaricomycotina</taxon>
        <taxon>Agaricomycetes</taxon>
        <taxon>Agaricomycetidae</taxon>
        <taxon>Agaricales</taxon>
        <taxon>Marasmiineae</taxon>
        <taxon>Marasmiaceae</taxon>
        <taxon>Marasmius</taxon>
    </lineage>
</organism>
<comment type="similarity">
    <text evidence="2">Belongs to the cytochrome P450 family.</text>
</comment>
<keyword evidence="7" id="KW-0732">Signal</keyword>
<sequence>MLTFVQNPNFLCSLLVVVIAWCIHRFRITPQPPPNSPPIVPGGLPWIGFAYRFIFKRHDLLQECRAKYGPIFKVPIAGTYCTVVSSPTAIAAVITKSPRTLQSLNDRAVRTITGVAPHRVSTIASLLQHHVFGIISAKMSKRAMGSFFVGMSQNLSKRLDHLVPLGTHSQVQFSLRDLIMENFYQISAPTFFGTNVPDVYSEFIHLDNHIFQLLNDIPFIRRGAYHASERLVKAFIPYVQQASVGDGDIYVEGASVPLMDSLQQLMKAGISTEEIARIFVAVTWGFHSNIIHTLIDACAYLASDPIACRSLTKHVRSVITKRWTDLDTFLKEEPLILDDPEFAILDSLLQETLRVVSVASSGRKVLRDTAIPREDGTLYWIRKGEFVLADVAALHNDPEIYPNPEKFRLDRFLNVEVSYSARSVKNLVPWGGGPFVCKGREYAEYIFKAWFIQLLLKYDVSMPSGYKPSLCQNISPTIARLAGNPHIILQRPTP</sequence>
<evidence type="ECO:0000256" key="7">
    <source>
        <dbReference type="SAM" id="SignalP"/>
    </source>
</evidence>